<feature type="signal peptide" evidence="2">
    <location>
        <begin position="1"/>
        <end position="18"/>
    </location>
</feature>
<sequence>MLRLKSVFLLAITRPSWSADLSQLDTSRMRPAGNGVSLSPSALAKQSRQGKPIETFFFPSFPQNPILCPVETISVYIDKTNQIGGNETRLFLSFIKPQKAVTSSTIARWLRKVLEQARINTEIFRAHSTRGASASAAARGRVTLEDILKAANWSSESVFQKFYNKEFDRAAYRRAESIRIAWEKLRTTQLICETEPSEMYLSEWPSHEVAASYSRLYEGKVDHINCPHSPSQRKRRS</sequence>
<dbReference type="SUPFAM" id="SSF56349">
    <property type="entry name" value="DNA breaking-rejoining enzymes"/>
    <property type="match status" value="1"/>
</dbReference>
<dbReference type="GO" id="GO:0006310">
    <property type="term" value="P:DNA recombination"/>
    <property type="evidence" value="ECO:0007669"/>
    <property type="project" value="UniProtKB-KW"/>
</dbReference>
<organism evidence="3">
    <name type="scientific">Amphimedon queenslandica</name>
    <name type="common">Sponge</name>
    <dbReference type="NCBI Taxonomy" id="400682"/>
    <lineage>
        <taxon>Eukaryota</taxon>
        <taxon>Metazoa</taxon>
        <taxon>Porifera</taxon>
        <taxon>Demospongiae</taxon>
        <taxon>Heteroscleromorpha</taxon>
        <taxon>Haplosclerida</taxon>
        <taxon>Niphatidae</taxon>
        <taxon>Amphimedon</taxon>
    </lineage>
</organism>
<dbReference type="PANTHER" id="PTHR35617">
    <property type="entry name" value="PHAGE_INTEGRASE DOMAIN-CONTAINING PROTEIN"/>
    <property type="match status" value="1"/>
</dbReference>
<dbReference type="EnsemblMetazoa" id="Aqu2.1.32830_001">
    <property type="protein sequence ID" value="Aqu2.1.32830_001"/>
    <property type="gene ID" value="Aqu2.1.32830"/>
</dbReference>
<dbReference type="eggNOG" id="ENOG502SZ6P">
    <property type="taxonomic scope" value="Eukaryota"/>
</dbReference>
<proteinExistence type="predicted"/>
<feature type="chain" id="PRO_5010859279" description="Tyr recombinase domain-containing protein" evidence="2">
    <location>
        <begin position="19"/>
        <end position="237"/>
    </location>
</feature>
<dbReference type="AlphaFoldDB" id="A0A1X7UXX1"/>
<reference evidence="3" key="1">
    <citation type="submission" date="2017-05" db="UniProtKB">
        <authorList>
            <consortium name="EnsemblMetazoa"/>
        </authorList>
    </citation>
    <scope>IDENTIFICATION</scope>
</reference>
<dbReference type="OrthoDB" id="10064229at2759"/>
<evidence type="ECO:0000313" key="3">
    <source>
        <dbReference type="EnsemblMetazoa" id="Aqu2.1.32830_001"/>
    </source>
</evidence>
<dbReference type="GO" id="GO:0003677">
    <property type="term" value="F:DNA binding"/>
    <property type="evidence" value="ECO:0007669"/>
    <property type="project" value="InterPro"/>
</dbReference>
<dbReference type="PANTHER" id="PTHR35617:SF3">
    <property type="entry name" value="CORE-BINDING (CB) DOMAIN-CONTAINING PROTEIN"/>
    <property type="match status" value="1"/>
</dbReference>
<protein>
    <recommendedName>
        <fullName evidence="4">Tyr recombinase domain-containing protein</fullName>
    </recommendedName>
</protein>
<dbReference type="Gene3D" id="1.10.443.10">
    <property type="entry name" value="Intergrase catalytic core"/>
    <property type="match status" value="1"/>
</dbReference>
<dbReference type="InParanoid" id="A0A1X7UXX1"/>
<keyword evidence="2" id="KW-0732">Signal</keyword>
<name>A0A1X7UXX1_AMPQE</name>
<dbReference type="InterPro" id="IPR011010">
    <property type="entry name" value="DNA_brk_join_enz"/>
</dbReference>
<accession>A0A1X7UXX1</accession>
<dbReference type="GO" id="GO:0015074">
    <property type="term" value="P:DNA integration"/>
    <property type="evidence" value="ECO:0007669"/>
    <property type="project" value="InterPro"/>
</dbReference>
<evidence type="ECO:0000256" key="2">
    <source>
        <dbReference type="SAM" id="SignalP"/>
    </source>
</evidence>
<evidence type="ECO:0008006" key="4">
    <source>
        <dbReference type="Google" id="ProtNLM"/>
    </source>
</evidence>
<evidence type="ECO:0000256" key="1">
    <source>
        <dbReference type="ARBA" id="ARBA00023172"/>
    </source>
</evidence>
<dbReference type="InterPro" id="IPR013762">
    <property type="entry name" value="Integrase-like_cat_sf"/>
</dbReference>
<keyword evidence="1" id="KW-0233">DNA recombination</keyword>
<dbReference type="OMA" id="ICETEPS"/>